<feature type="transmembrane region" description="Helical" evidence="1">
    <location>
        <begin position="33"/>
        <end position="55"/>
    </location>
</feature>
<keyword evidence="1" id="KW-0472">Membrane</keyword>
<organism evidence="2 3">
    <name type="scientific">Enterocloster lavalensis</name>
    <dbReference type="NCBI Taxonomy" id="460384"/>
    <lineage>
        <taxon>Bacteria</taxon>
        <taxon>Bacillati</taxon>
        <taxon>Bacillota</taxon>
        <taxon>Clostridia</taxon>
        <taxon>Lachnospirales</taxon>
        <taxon>Lachnospiraceae</taxon>
        <taxon>Enterocloster</taxon>
    </lineage>
</organism>
<evidence type="ECO:0000313" key="3">
    <source>
        <dbReference type="Proteomes" id="UP000198508"/>
    </source>
</evidence>
<feature type="transmembrane region" description="Helical" evidence="1">
    <location>
        <begin position="128"/>
        <end position="147"/>
    </location>
</feature>
<dbReference type="RefSeq" id="WP_092360562.1">
    <property type="nucleotide sequence ID" value="NZ_FOIM01000001.1"/>
</dbReference>
<evidence type="ECO:0008006" key="4">
    <source>
        <dbReference type="Google" id="ProtNLM"/>
    </source>
</evidence>
<keyword evidence="1" id="KW-1133">Transmembrane helix</keyword>
<dbReference type="STRING" id="460384.SAMN05216313_101316"/>
<evidence type="ECO:0000313" key="2">
    <source>
        <dbReference type="EMBL" id="SET00822.1"/>
    </source>
</evidence>
<accession>A0A1I0B252</accession>
<feature type="transmembrane region" description="Helical" evidence="1">
    <location>
        <begin position="168"/>
        <end position="187"/>
    </location>
</feature>
<feature type="transmembrane region" description="Helical" evidence="1">
    <location>
        <begin position="193"/>
        <end position="214"/>
    </location>
</feature>
<dbReference type="EMBL" id="FOIM01000001">
    <property type="protein sequence ID" value="SET00822.1"/>
    <property type="molecule type" value="Genomic_DNA"/>
</dbReference>
<feature type="transmembrane region" description="Helical" evidence="1">
    <location>
        <begin position="91"/>
        <end position="116"/>
    </location>
</feature>
<name>A0A1I0B252_9FIRM</name>
<reference evidence="3" key="1">
    <citation type="submission" date="2016-10" db="EMBL/GenBank/DDBJ databases">
        <authorList>
            <person name="Varghese N."/>
            <person name="Submissions S."/>
        </authorList>
    </citation>
    <scope>NUCLEOTIDE SEQUENCE [LARGE SCALE GENOMIC DNA]</scope>
    <source>
        <strain evidence="3">NLAE-zl-G277</strain>
    </source>
</reference>
<keyword evidence="3" id="KW-1185">Reference proteome</keyword>
<proteinExistence type="predicted"/>
<evidence type="ECO:0000256" key="1">
    <source>
        <dbReference type="SAM" id="Phobius"/>
    </source>
</evidence>
<gene>
    <name evidence="2" type="ORF">SAMN05216313_101316</name>
</gene>
<sequence length="309" mass="34998">MDAIWVEFLGNLYSSLLSVGLITYLFGRKYRGIRGYGAAAAAVAVYYGVIVFLNYHYQFEGLAAILYGLVLFVYGCLALKGRAEYKVVFCVAWNCALLLTALGSFVLLHFITGWSIHDLRHPLGSARTIALLYGCLIKGMIALAIAMRKRFGPRYSPAGSGWRRALGLLSYFLLSLEAFLMMMEVMIQGEGTALLLVFYIVLAGLFLILLYAFYQSMMGRRESREAQYLRESMEQQAAYIHSFSQLCQEMRLLRHDARGHLVTVHILLKEGKRQQAAAYLEGIAKPQTFREDHERENGMECFCEEDKKP</sequence>
<dbReference type="Proteomes" id="UP000198508">
    <property type="component" value="Unassembled WGS sequence"/>
</dbReference>
<feature type="transmembrane region" description="Helical" evidence="1">
    <location>
        <begin position="6"/>
        <end position="26"/>
    </location>
</feature>
<feature type="transmembrane region" description="Helical" evidence="1">
    <location>
        <begin position="61"/>
        <end position="79"/>
    </location>
</feature>
<keyword evidence="1" id="KW-0812">Transmembrane</keyword>
<protein>
    <recommendedName>
        <fullName evidence="4">GHKL domain-containing protein</fullName>
    </recommendedName>
</protein>
<dbReference type="AlphaFoldDB" id="A0A1I0B252"/>